<evidence type="ECO:0000256" key="1">
    <source>
        <dbReference type="ARBA" id="ARBA00004370"/>
    </source>
</evidence>
<keyword evidence="5 6" id="KW-0472">Membrane</keyword>
<dbReference type="AlphaFoldDB" id="A0A0W0R6B8"/>
<protein>
    <recommendedName>
        <fullName evidence="6">SURF1-like protein</fullName>
    </recommendedName>
</protein>
<dbReference type="PANTHER" id="PTHR23427">
    <property type="entry name" value="SURFEIT LOCUS PROTEIN"/>
    <property type="match status" value="1"/>
</dbReference>
<dbReference type="PATRIC" id="fig|45056.6.peg.1269"/>
<dbReference type="STRING" id="45056.Lade_1227"/>
<name>A0A0W0R6B8_9GAMM</name>
<dbReference type="EMBL" id="LR134424">
    <property type="protein sequence ID" value="VEH85479.1"/>
    <property type="molecule type" value="Genomic_DNA"/>
</dbReference>
<evidence type="ECO:0000256" key="4">
    <source>
        <dbReference type="ARBA" id="ARBA00022989"/>
    </source>
</evidence>
<dbReference type="Proteomes" id="UP000281170">
    <property type="component" value="Plasmid 15"/>
</dbReference>
<reference evidence="7 9" key="1">
    <citation type="submission" date="2015-11" db="EMBL/GenBank/DDBJ databases">
        <title>Identification of large and diverse effector repertoires of 38 Legionella species.</title>
        <authorList>
            <person name="Burstein D."/>
            <person name="Amaro F."/>
            <person name="Zusman T."/>
            <person name="Lifshitz Z."/>
            <person name="Cohen O."/>
            <person name="Gilbert J.A."/>
            <person name="Pupko T."/>
            <person name="Shuman H.A."/>
            <person name="Segal G."/>
        </authorList>
    </citation>
    <scope>NUCLEOTIDE SEQUENCE [LARGE SCALE GENOMIC DNA]</scope>
    <source>
        <strain evidence="7 9">1762-AUS-E</strain>
    </source>
</reference>
<geneLocation type="plasmid" evidence="8 10">
    <name>15</name>
</geneLocation>
<dbReference type="Proteomes" id="UP000054859">
    <property type="component" value="Unassembled WGS sequence"/>
</dbReference>
<dbReference type="CDD" id="cd06662">
    <property type="entry name" value="SURF1"/>
    <property type="match status" value="1"/>
</dbReference>
<comment type="caution">
    <text evidence="6">Lacks conserved residue(s) required for the propagation of feature annotation.</text>
</comment>
<evidence type="ECO:0000256" key="5">
    <source>
        <dbReference type="ARBA" id="ARBA00023136"/>
    </source>
</evidence>
<gene>
    <name evidence="7" type="ORF">Lade_1227</name>
    <name evidence="8" type="ORF">NCTC12735_01109</name>
</gene>
<dbReference type="GO" id="GO:0005886">
    <property type="term" value="C:plasma membrane"/>
    <property type="evidence" value="ECO:0007669"/>
    <property type="project" value="UniProtKB-SubCell"/>
</dbReference>
<dbReference type="InterPro" id="IPR045214">
    <property type="entry name" value="Surf1/Surf4"/>
</dbReference>
<dbReference type="InterPro" id="IPR002994">
    <property type="entry name" value="Surf1/Shy1"/>
</dbReference>
<reference evidence="8 10" key="2">
    <citation type="submission" date="2018-12" db="EMBL/GenBank/DDBJ databases">
        <authorList>
            <consortium name="Pathogen Informatics"/>
        </authorList>
    </citation>
    <scope>NUCLEOTIDE SEQUENCE [LARGE SCALE GENOMIC DNA]</scope>
    <source>
        <strain evidence="8 10">NCTC12735</strain>
        <plasmid evidence="10">15</plasmid>
    </source>
</reference>
<dbReference type="Pfam" id="PF02104">
    <property type="entry name" value="SURF1"/>
    <property type="match status" value="1"/>
</dbReference>
<proteinExistence type="inferred from homology"/>
<evidence type="ECO:0000256" key="6">
    <source>
        <dbReference type="RuleBase" id="RU363076"/>
    </source>
</evidence>
<evidence type="ECO:0000313" key="8">
    <source>
        <dbReference type="EMBL" id="VEH85479.1"/>
    </source>
</evidence>
<comment type="similarity">
    <text evidence="2 6">Belongs to the SURF1 family.</text>
</comment>
<dbReference type="PANTHER" id="PTHR23427:SF2">
    <property type="entry name" value="SURFEIT LOCUS PROTEIN 1"/>
    <property type="match status" value="1"/>
</dbReference>
<dbReference type="PROSITE" id="PS50895">
    <property type="entry name" value="SURF1"/>
    <property type="match status" value="1"/>
</dbReference>
<dbReference type="KEGG" id="ladl:NCTC12735_01109"/>
<comment type="subcellular location">
    <subcellularLocation>
        <location evidence="6">Cell membrane</location>
        <topology evidence="6">Multi-pass membrane protein</topology>
    </subcellularLocation>
    <subcellularLocation>
        <location evidence="1">Membrane</location>
    </subcellularLocation>
</comment>
<evidence type="ECO:0000313" key="7">
    <source>
        <dbReference type="EMBL" id="KTC66569.1"/>
    </source>
</evidence>
<evidence type="ECO:0000313" key="10">
    <source>
        <dbReference type="Proteomes" id="UP000281170"/>
    </source>
</evidence>
<keyword evidence="6" id="KW-1003">Cell membrane</keyword>
<keyword evidence="9" id="KW-1185">Reference proteome</keyword>
<sequence>MICLALVSFCLFISLGFWQLKRAEEKRDTLMKYNSLSSQSSLVRVDKGRLPENFQPIQLKGVYLPFVLYLDNQFYHHNIGYDVLTPFLLQDGNIVLIDRGWIQALSTRDTLPKIQTPSDLLTVRGYVYYPPRKSWFLGQLFERKNSSLAVIEYIDPKLISQFLHKSAYPFIIRLNQNDAHGFVREWPITNFSPERHIGYAIQWFGFALVTILLFLALNLKKYNEKV</sequence>
<keyword evidence="3 6" id="KW-0812">Transmembrane</keyword>
<evidence type="ECO:0000256" key="2">
    <source>
        <dbReference type="ARBA" id="ARBA00007165"/>
    </source>
</evidence>
<dbReference type="EMBL" id="LNKA01000001">
    <property type="protein sequence ID" value="KTC66569.1"/>
    <property type="molecule type" value="Genomic_DNA"/>
</dbReference>
<evidence type="ECO:0000313" key="9">
    <source>
        <dbReference type="Proteomes" id="UP000054859"/>
    </source>
</evidence>
<evidence type="ECO:0000256" key="3">
    <source>
        <dbReference type="ARBA" id="ARBA00022692"/>
    </source>
</evidence>
<feature type="transmembrane region" description="Helical" evidence="6">
    <location>
        <begin position="197"/>
        <end position="217"/>
    </location>
</feature>
<organism evidence="7 9">
    <name type="scientific">Legionella adelaidensis</name>
    <dbReference type="NCBI Taxonomy" id="45056"/>
    <lineage>
        <taxon>Bacteria</taxon>
        <taxon>Pseudomonadati</taxon>
        <taxon>Pseudomonadota</taxon>
        <taxon>Gammaproteobacteria</taxon>
        <taxon>Legionellales</taxon>
        <taxon>Legionellaceae</taxon>
        <taxon>Legionella</taxon>
    </lineage>
</organism>
<accession>A0A0W0R6B8</accession>
<keyword evidence="4 6" id="KW-1133">Transmembrane helix</keyword>
<keyword evidence="8" id="KW-0614">Plasmid</keyword>